<gene>
    <name evidence="3" type="ORF">KFE25_006694</name>
</gene>
<reference evidence="3" key="1">
    <citation type="submission" date="2021-05" db="EMBL/GenBank/DDBJ databases">
        <title>The genome of the haptophyte Pavlova lutheri (Diacronema luteri, Pavlovales) - a model for lipid biosynthesis in eukaryotic algae.</title>
        <authorList>
            <person name="Hulatt C.J."/>
            <person name="Posewitz M.C."/>
        </authorList>
    </citation>
    <scope>NUCLEOTIDE SEQUENCE</scope>
    <source>
        <strain evidence="3">NIVA-4/92</strain>
    </source>
</reference>
<evidence type="ECO:0000256" key="1">
    <source>
        <dbReference type="SAM" id="MobiDB-lite"/>
    </source>
</evidence>
<proteinExistence type="predicted"/>
<evidence type="ECO:0000259" key="2">
    <source>
        <dbReference type="SMART" id="SM00709"/>
    </source>
</evidence>
<protein>
    <recommendedName>
        <fullName evidence="2">Zinc finger ZPR1-type domain-containing protein</fullName>
    </recommendedName>
</protein>
<dbReference type="OMA" id="IYNFIAA"/>
<dbReference type="Gene3D" id="2.60.120.1040">
    <property type="entry name" value="ZPR1, A/B domain"/>
    <property type="match status" value="1"/>
</dbReference>
<dbReference type="EMBL" id="JAGTXO010000005">
    <property type="protein sequence ID" value="KAG8467642.1"/>
    <property type="molecule type" value="Genomic_DNA"/>
</dbReference>
<keyword evidence="4" id="KW-1185">Reference proteome</keyword>
<dbReference type="InterPro" id="IPR004457">
    <property type="entry name" value="Znf_ZPR1"/>
</dbReference>
<dbReference type="Pfam" id="PF22794">
    <property type="entry name" value="jr-ZPR1"/>
    <property type="match status" value="1"/>
</dbReference>
<dbReference type="InterPro" id="IPR056180">
    <property type="entry name" value="ZPR1_jr_dom"/>
</dbReference>
<dbReference type="OrthoDB" id="308464at2759"/>
<dbReference type="AlphaFoldDB" id="A0A8J5XSK1"/>
<dbReference type="SMART" id="SM00709">
    <property type="entry name" value="Zpr1"/>
    <property type="match status" value="1"/>
</dbReference>
<dbReference type="GO" id="GO:0008270">
    <property type="term" value="F:zinc ion binding"/>
    <property type="evidence" value="ECO:0007669"/>
    <property type="project" value="InterPro"/>
</dbReference>
<sequence length="265" mass="28980">MASRPAGTDPAGGILPGFAVDVSHQEIDQILTELEEIYFNQPTPWLAVKAIGQMLAHMWYEDLDEFEDALKGSFEDFVRALPHCETEEQDGRLVFRIKPPAPLAERRQLTLTLHIASSADLRRVLLKAPDARIEIPEMEFEIGVDSKRAINTLYNHLAVAKQNLSFHAEANAAAIAAEEHLAILETVDQLEKRLDVDAPFTIVVHDPSGLTELKPADGARFEWGAPAVGRDADRTQMRMEGLPEPATMAADADGAAPVADAADAD</sequence>
<dbReference type="Proteomes" id="UP000751190">
    <property type="component" value="Unassembled WGS sequence"/>
</dbReference>
<feature type="region of interest" description="Disordered" evidence="1">
    <location>
        <begin position="245"/>
        <end position="265"/>
    </location>
</feature>
<dbReference type="InterPro" id="IPR042451">
    <property type="entry name" value="ZPR1_A/B_dom"/>
</dbReference>
<organism evidence="3 4">
    <name type="scientific">Diacronema lutheri</name>
    <name type="common">Unicellular marine alga</name>
    <name type="synonym">Monochrysis lutheri</name>
    <dbReference type="NCBI Taxonomy" id="2081491"/>
    <lineage>
        <taxon>Eukaryota</taxon>
        <taxon>Haptista</taxon>
        <taxon>Haptophyta</taxon>
        <taxon>Pavlovophyceae</taxon>
        <taxon>Pavlovales</taxon>
        <taxon>Pavlovaceae</taxon>
        <taxon>Diacronema</taxon>
    </lineage>
</organism>
<evidence type="ECO:0000313" key="4">
    <source>
        <dbReference type="Proteomes" id="UP000751190"/>
    </source>
</evidence>
<feature type="compositionally biased region" description="Low complexity" evidence="1">
    <location>
        <begin position="246"/>
        <end position="265"/>
    </location>
</feature>
<accession>A0A8J5XSK1</accession>
<feature type="domain" description="Zinc finger ZPR1-type" evidence="2">
    <location>
        <begin position="82"/>
        <end position="215"/>
    </location>
</feature>
<name>A0A8J5XSK1_DIALT</name>
<comment type="caution">
    <text evidence="3">The sequence shown here is derived from an EMBL/GenBank/DDBJ whole genome shotgun (WGS) entry which is preliminary data.</text>
</comment>
<evidence type="ECO:0000313" key="3">
    <source>
        <dbReference type="EMBL" id="KAG8467642.1"/>
    </source>
</evidence>